<name>A0ABU6DCB9_9BACL</name>
<accession>A0ABU6DCB9</accession>
<reference evidence="6 7" key="1">
    <citation type="submission" date="2023-03" db="EMBL/GenBank/DDBJ databases">
        <title>Bacillus Genome Sequencing.</title>
        <authorList>
            <person name="Dunlap C."/>
        </authorList>
    </citation>
    <scope>NUCLEOTIDE SEQUENCE [LARGE SCALE GENOMIC DNA]</scope>
    <source>
        <strain evidence="6 7">NRS-1351</strain>
    </source>
</reference>
<dbReference type="RefSeq" id="WP_127452773.1">
    <property type="nucleotide sequence ID" value="NZ_JAROBY010000026.1"/>
</dbReference>
<keyword evidence="7" id="KW-1185">Reference proteome</keyword>
<feature type="domain" description="ATP-grasp" evidence="5">
    <location>
        <begin position="117"/>
        <end position="309"/>
    </location>
</feature>
<evidence type="ECO:0000256" key="4">
    <source>
        <dbReference type="PROSITE-ProRule" id="PRU00409"/>
    </source>
</evidence>
<dbReference type="SUPFAM" id="SSF56059">
    <property type="entry name" value="Glutathione synthetase ATP-binding domain-like"/>
    <property type="match status" value="1"/>
</dbReference>
<keyword evidence="2 4" id="KW-0547">Nucleotide-binding</keyword>
<organism evidence="6 7">
    <name type="scientific">Paenibacillus chondroitinus</name>
    <dbReference type="NCBI Taxonomy" id="59842"/>
    <lineage>
        <taxon>Bacteria</taxon>
        <taxon>Bacillati</taxon>
        <taxon>Bacillota</taxon>
        <taxon>Bacilli</taxon>
        <taxon>Bacillales</taxon>
        <taxon>Paenibacillaceae</taxon>
        <taxon>Paenibacillus</taxon>
    </lineage>
</organism>
<evidence type="ECO:0000259" key="5">
    <source>
        <dbReference type="PROSITE" id="PS50975"/>
    </source>
</evidence>
<evidence type="ECO:0000256" key="2">
    <source>
        <dbReference type="ARBA" id="ARBA00022741"/>
    </source>
</evidence>
<dbReference type="Pfam" id="PF13535">
    <property type="entry name" value="ATP-grasp_4"/>
    <property type="match status" value="1"/>
</dbReference>
<gene>
    <name evidence="6" type="ORF">P5G65_15985</name>
</gene>
<dbReference type="PANTHER" id="PTHR43585">
    <property type="entry name" value="FUMIPYRROLE BIOSYNTHESIS PROTEIN C"/>
    <property type="match status" value="1"/>
</dbReference>
<dbReference type="Proteomes" id="UP001355653">
    <property type="component" value="Unassembled WGS sequence"/>
</dbReference>
<dbReference type="InterPro" id="IPR013815">
    <property type="entry name" value="ATP_grasp_subdomain_1"/>
</dbReference>
<protein>
    <submittedName>
        <fullName evidence="6">ATP-grasp domain-containing protein</fullName>
    </submittedName>
</protein>
<dbReference type="InterPro" id="IPR011761">
    <property type="entry name" value="ATP-grasp"/>
</dbReference>
<evidence type="ECO:0000256" key="3">
    <source>
        <dbReference type="ARBA" id="ARBA00022840"/>
    </source>
</evidence>
<dbReference type="Gene3D" id="3.30.1490.20">
    <property type="entry name" value="ATP-grasp fold, A domain"/>
    <property type="match status" value="1"/>
</dbReference>
<dbReference type="Gene3D" id="3.30.470.20">
    <property type="entry name" value="ATP-grasp fold, B domain"/>
    <property type="match status" value="1"/>
</dbReference>
<keyword evidence="1" id="KW-0436">Ligase</keyword>
<dbReference type="PROSITE" id="PS50975">
    <property type="entry name" value="ATP_GRASP"/>
    <property type="match status" value="1"/>
</dbReference>
<sequence>MNFIFFSPNYPNYCTEFCFHLKNSGVNVLGISDVDYYLLNEKLQYSLTEYIKVDRLEDYDEVLRAVGYYTHKYGKIDRFESLNEHWLELDAHIRTDFNIFGTKLDFISNLKQKSKMEKFFKKSGVESIRSITKFDRAKAKKFIAKIGGYPVVVKPNIGVGANMTYKIANESELEHFLHTKPPEVEFIMQEHIDGVLQTYDGLVNKDGEILFAASHEFPHSIMESVNAGNHFSYYCLKEVSGEIEEAGRKIIHTYGIRERFFHLEFFKSNRDGNIIALEVNMRPPGSWMTDAINYTYDIDIYELWANMVVNNQVEGPFVGKYYTGFASHKNHLPYAHGHEEIMQRYHHEIVHHFSIEDVQSQSRGNYAYQFRSKDFDEVKRIEAFIHAVENKVEVYA</sequence>
<proteinExistence type="predicted"/>
<evidence type="ECO:0000256" key="1">
    <source>
        <dbReference type="ARBA" id="ARBA00022598"/>
    </source>
</evidence>
<keyword evidence="3 4" id="KW-0067">ATP-binding</keyword>
<dbReference type="PANTHER" id="PTHR43585:SF2">
    <property type="entry name" value="ATP-GRASP ENZYME FSQD"/>
    <property type="match status" value="1"/>
</dbReference>
<dbReference type="EMBL" id="JAROBY010000026">
    <property type="protein sequence ID" value="MEB4795404.1"/>
    <property type="molecule type" value="Genomic_DNA"/>
</dbReference>
<dbReference type="InterPro" id="IPR052032">
    <property type="entry name" value="ATP-dep_AA_Ligase"/>
</dbReference>
<evidence type="ECO:0000313" key="7">
    <source>
        <dbReference type="Proteomes" id="UP001355653"/>
    </source>
</evidence>
<comment type="caution">
    <text evidence="6">The sequence shown here is derived from an EMBL/GenBank/DDBJ whole genome shotgun (WGS) entry which is preliminary data.</text>
</comment>
<evidence type="ECO:0000313" key="6">
    <source>
        <dbReference type="EMBL" id="MEB4795404.1"/>
    </source>
</evidence>